<dbReference type="AlphaFoldDB" id="A0A829GFI4"/>
<feature type="non-terminal residue" evidence="1">
    <location>
        <position position="1"/>
    </location>
</feature>
<evidence type="ECO:0000313" key="1">
    <source>
        <dbReference type="EMBL" id="EPC52825.1"/>
    </source>
</evidence>
<evidence type="ECO:0000313" key="2">
    <source>
        <dbReference type="Proteomes" id="UP000014316"/>
    </source>
</evidence>
<accession>A0A829GFI4</accession>
<name>A0A829GFI4_LACPA</name>
<gene>
    <name evidence="1" type="ORF">Lpp123_08402</name>
</gene>
<dbReference type="Proteomes" id="UP000014316">
    <property type="component" value="Unassembled WGS sequence"/>
</dbReference>
<proteinExistence type="predicted"/>
<sequence>ATVPFSGLGDQTATVVAVVQNQVPLRHLLPIPQGKMQTKTVNRSIRPLLLSKIADNGLFSHHHQRFATLSYHSNNF</sequence>
<reference evidence="1 2" key="1">
    <citation type="journal article" date="2013" name="PLoS ONE">
        <title>Lactobacillus paracasei comparative genomics: towards species pan-genome definition and exploitation of diversity.</title>
        <authorList>
            <person name="Smokvina T."/>
            <person name="Wels M."/>
            <person name="Polka J."/>
            <person name="Chervaux C."/>
            <person name="Brisse S."/>
            <person name="Boekhorst J."/>
            <person name="van Hylckama Vlieg J.E."/>
            <person name="Siezen R.J."/>
        </authorList>
    </citation>
    <scope>NUCLEOTIDE SEQUENCE [LARGE SCALE GENOMIC DNA]</scope>
    <source>
        <strain evidence="1 2">Lpp123</strain>
    </source>
</reference>
<dbReference type="EMBL" id="ANJW01000505">
    <property type="protein sequence ID" value="EPC52825.1"/>
    <property type="molecule type" value="Genomic_DNA"/>
</dbReference>
<protein>
    <submittedName>
        <fullName evidence="1">Uncharacterized protein</fullName>
    </submittedName>
</protein>
<organism evidence="1 2">
    <name type="scientific">Lacticaseibacillus paracasei subsp. paracasei Lpp123</name>
    <dbReference type="NCBI Taxonomy" id="1256201"/>
    <lineage>
        <taxon>Bacteria</taxon>
        <taxon>Bacillati</taxon>
        <taxon>Bacillota</taxon>
        <taxon>Bacilli</taxon>
        <taxon>Lactobacillales</taxon>
        <taxon>Lactobacillaceae</taxon>
        <taxon>Lacticaseibacillus</taxon>
    </lineage>
</organism>
<comment type="caution">
    <text evidence="1">The sequence shown here is derived from an EMBL/GenBank/DDBJ whole genome shotgun (WGS) entry which is preliminary data.</text>
</comment>